<dbReference type="PROSITE" id="PS51733">
    <property type="entry name" value="BPL_LPL_CATALYTIC"/>
    <property type="match status" value="1"/>
</dbReference>
<dbReference type="InterPro" id="IPR004408">
    <property type="entry name" value="Biotin_CoA_COase_ligase"/>
</dbReference>
<evidence type="ECO:0000256" key="1">
    <source>
        <dbReference type="ARBA" id="ARBA00022598"/>
    </source>
</evidence>
<dbReference type="NCBIfam" id="TIGR00121">
    <property type="entry name" value="birA_ligase"/>
    <property type="match status" value="1"/>
</dbReference>
<dbReference type="InterPro" id="IPR004143">
    <property type="entry name" value="BPL_LPL_catalytic"/>
</dbReference>
<gene>
    <name evidence="3" type="ORF">SAMN05421741_10516</name>
</gene>
<dbReference type="GO" id="GO:0004077">
    <property type="term" value="F:biotin--[biotin carboxyl-carrier protein] ligase activity"/>
    <property type="evidence" value="ECO:0007669"/>
    <property type="project" value="InterPro"/>
</dbReference>
<feature type="domain" description="BPL/LPL catalytic" evidence="2">
    <location>
        <begin position="1"/>
        <end position="177"/>
    </location>
</feature>
<dbReference type="SUPFAM" id="SSF55681">
    <property type="entry name" value="Class II aaRS and biotin synthetases"/>
    <property type="match status" value="1"/>
</dbReference>
<dbReference type="Pfam" id="PF03099">
    <property type="entry name" value="BPL_LplA_LipB"/>
    <property type="match status" value="1"/>
</dbReference>
<dbReference type="PANTHER" id="PTHR12835">
    <property type="entry name" value="BIOTIN PROTEIN LIGASE"/>
    <property type="match status" value="1"/>
</dbReference>
<proteinExistence type="predicted"/>
<reference evidence="4" key="1">
    <citation type="submission" date="2016-10" db="EMBL/GenBank/DDBJ databases">
        <authorList>
            <person name="Varghese N."/>
            <person name="Submissions S."/>
        </authorList>
    </citation>
    <scope>NUCLEOTIDE SEQUENCE [LARGE SCALE GENOMIC DNA]</scope>
    <source>
        <strain evidence="4">DS-12</strain>
    </source>
</reference>
<keyword evidence="1 3" id="KW-0436">Ligase</keyword>
<evidence type="ECO:0000313" key="3">
    <source>
        <dbReference type="EMBL" id="SFN40531.1"/>
    </source>
</evidence>
<organism evidence="3 4">
    <name type="scientific">Paenimyroides ummariense</name>
    <dbReference type="NCBI Taxonomy" id="913024"/>
    <lineage>
        <taxon>Bacteria</taxon>
        <taxon>Pseudomonadati</taxon>
        <taxon>Bacteroidota</taxon>
        <taxon>Flavobacteriia</taxon>
        <taxon>Flavobacteriales</taxon>
        <taxon>Flavobacteriaceae</taxon>
        <taxon>Paenimyroides</taxon>
    </lineage>
</organism>
<dbReference type="EMBL" id="FOVI01000005">
    <property type="protein sequence ID" value="SFN40531.1"/>
    <property type="molecule type" value="Genomic_DNA"/>
</dbReference>
<dbReference type="AlphaFoldDB" id="A0A1I4YR91"/>
<evidence type="ECO:0000259" key="2">
    <source>
        <dbReference type="PROSITE" id="PS51733"/>
    </source>
</evidence>
<dbReference type="STRING" id="913024.SAMN05421741_10516"/>
<dbReference type="CDD" id="cd16442">
    <property type="entry name" value="BPL"/>
    <property type="match status" value="1"/>
</dbReference>
<dbReference type="InterPro" id="IPR045864">
    <property type="entry name" value="aa-tRNA-synth_II/BPL/LPL"/>
</dbReference>
<sequence length="242" mass="27461">MYLIKLNATSSTNDFLKNLSVTSNLNDFTVVWADMQLQGKGQMGSVWVTEDAKNLTFSIYLKEKKTTADNLFTLNVVVANAVLKALISLNLTNIYVKWPNDILSYNKKISGILIENNIHVNGSVSSIIGIGINCEQTNFDGFPQASSILKQYDIAPDRLQLLTAIVDNIKEILNDLENKTDEEWNFYHNHLFRKDSVSTFESKDGQLFNGITKEVNRHGQLVLQLENDDLQCYNLKDIKLMY</sequence>
<dbReference type="PANTHER" id="PTHR12835:SF5">
    <property type="entry name" value="BIOTIN--PROTEIN LIGASE"/>
    <property type="match status" value="1"/>
</dbReference>
<dbReference type="OrthoDB" id="9807064at2"/>
<keyword evidence="4" id="KW-1185">Reference proteome</keyword>
<dbReference type="Proteomes" id="UP000199036">
    <property type="component" value="Unassembled WGS sequence"/>
</dbReference>
<protein>
    <submittedName>
        <fullName evidence="3">BirA family transcriptional regulator, biotin operon repressor / biotin-[acetyl-CoA-carboxylase] ligase</fullName>
    </submittedName>
</protein>
<dbReference type="RefSeq" id="WP_091520158.1">
    <property type="nucleotide sequence ID" value="NZ_FOVI01000005.1"/>
</dbReference>
<evidence type="ECO:0000313" key="4">
    <source>
        <dbReference type="Proteomes" id="UP000199036"/>
    </source>
</evidence>
<accession>A0A1I4YR91</accession>
<name>A0A1I4YR91_9FLAO</name>
<dbReference type="GO" id="GO:0005737">
    <property type="term" value="C:cytoplasm"/>
    <property type="evidence" value="ECO:0007669"/>
    <property type="project" value="TreeGrafter"/>
</dbReference>
<dbReference type="Gene3D" id="3.30.930.10">
    <property type="entry name" value="Bira Bifunctional Protein, Domain 2"/>
    <property type="match status" value="1"/>
</dbReference>